<dbReference type="AlphaFoldDB" id="A0A7D5R7R8"/>
<keyword evidence="1" id="KW-0812">Transmembrane</keyword>
<organism evidence="2 3">
    <name type="scientific">Nitrosopumilus ureiphilus</name>
    <dbReference type="NCBI Taxonomy" id="1470067"/>
    <lineage>
        <taxon>Archaea</taxon>
        <taxon>Nitrososphaerota</taxon>
        <taxon>Nitrososphaeria</taxon>
        <taxon>Nitrosopumilales</taxon>
        <taxon>Nitrosopumilaceae</taxon>
        <taxon>Nitrosopumilus</taxon>
    </lineage>
</organism>
<reference evidence="2 3" key="1">
    <citation type="submission" date="2018-02" db="EMBL/GenBank/DDBJ databases">
        <title>Complete genome of Nitrosopumilus ureaphilus PS0.</title>
        <authorList>
            <person name="Qin W."/>
            <person name="Zheng Y."/>
            <person name="Stahl D.A."/>
        </authorList>
    </citation>
    <scope>NUCLEOTIDE SEQUENCE [LARGE SCALE GENOMIC DNA]</scope>
    <source>
        <strain evidence="2 3">PS0</strain>
    </source>
</reference>
<feature type="transmembrane region" description="Helical" evidence="1">
    <location>
        <begin position="12"/>
        <end position="32"/>
    </location>
</feature>
<evidence type="ECO:0000313" key="2">
    <source>
        <dbReference type="EMBL" id="QLH06999.1"/>
    </source>
</evidence>
<evidence type="ECO:0000256" key="1">
    <source>
        <dbReference type="SAM" id="Phobius"/>
    </source>
</evidence>
<dbReference type="RefSeq" id="WP_179370861.1">
    <property type="nucleotide sequence ID" value="NZ_CP026995.1"/>
</dbReference>
<keyword evidence="3" id="KW-1185">Reference proteome</keyword>
<protein>
    <submittedName>
        <fullName evidence="2">Uncharacterized protein</fullName>
    </submittedName>
</protein>
<dbReference type="EMBL" id="CP026995">
    <property type="protein sequence ID" value="QLH06999.1"/>
    <property type="molecule type" value="Genomic_DNA"/>
</dbReference>
<dbReference type="GeneID" id="56068014"/>
<name>A0A7D5R7R8_9ARCH</name>
<keyword evidence="1" id="KW-0472">Membrane</keyword>
<dbReference type="OrthoDB" id="10397at2157"/>
<proteinExistence type="predicted"/>
<dbReference type="Proteomes" id="UP000509478">
    <property type="component" value="Chromosome"/>
</dbReference>
<evidence type="ECO:0000313" key="3">
    <source>
        <dbReference type="Proteomes" id="UP000509478"/>
    </source>
</evidence>
<dbReference type="KEGG" id="nue:C5F50_07920"/>
<gene>
    <name evidence="2" type="ORF">C5F50_07920</name>
</gene>
<sequence length="92" mass="9972">MELSSGQKTSLVFVGAFLAAGIVLSTMVFPFWNLIREDVFEEVIILTNDNGVCYVETSDSIPKTIEDCTLNPGDKATIKFGDGLAWATVVNP</sequence>
<accession>A0A7D5R7R8</accession>
<keyword evidence="1" id="KW-1133">Transmembrane helix</keyword>